<sequence length="169" mass="18953">MIFLVVEASSKVRESLCYVLLSFGIKGLPVSSRQAALAEVQKNPEIEGAIIDIDSQEIEGIELIKQLKAADNSQLNKIIIHTIQSNKDFVVKMVELGVVGYLLKPYNEEEVFAKLQNIFAKIESHNKQRKHIRVKPDPDELLRLHFRVPDYPHLISGKILDISLGGVAV</sequence>
<feature type="domain" description="Response regulatory" evidence="1">
    <location>
        <begin position="2"/>
        <end position="119"/>
    </location>
</feature>
<gene>
    <name evidence="2" type="ORF">S03H2_52779</name>
</gene>
<organism evidence="2">
    <name type="scientific">marine sediment metagenome</name>
    <dbReference type="NCBI Taxonomy" id="412755"/>
    <lineage>
        <taxon>unclassified sequences</taxon>
        <taxon>metagenomes</taxon>
        <taxon>ecological metagenomes</taxon>
    </lineage>
</organism>
<dbReference type="SUPFAM" id="SSF52172">
    <property type="entry name" value="CheY-like"/>
    <property type="match status" value="1"/>
</dbReference>
<feature type="non-terminal residue" evidence="2">
    <location>
        <position position="169"/>
    </location>
</feature>
<protein>
    <recommendedName>
        <fullName evidence="1">Response regulatory domain-containing protein</fullName>
    </recommendedName>
</protein>
<name>X1JG69_9ZZZZ</name>
<proteinExistence type="predicted"/>
<dbReference type="Pfam" id="PF00072">
    <property type="entry name" value="Response_reg"/>
    <property type="match status" value="1"/>
</dbReference>
<dbReference type="InterPro" id="IPR001789">
    <property type="entry name" value="Sig_transdc_resp-reg_receiver"/>
</dbReference>
<reference evidence="2" key="1">
    <citation type="journal article" date="2014" name="Front. Microbiol.">
        <title>High frequency of phylogenetically diverse reductive dehalogenase-homologous genes in deep subseafloor sedimentary metagenomes.</title>
        <authorList>
            <person name="Kawai M."/>
            <person name="Futagami T."/>
            <person name="Toyoda A."/>
            <person name="Takaki Y."/>
            <person name="Nishi S."/>
            <person name="Hori S."/>
            <person name="Arai W."/>
            <person name="Tsubouchi T."/>
            <person name="Morono Y."/>
            <person name="Uchiyama I."/>
            <person name="Ito T."/>
            <person name="Fujiyama A."/>
            <person name="Inagaki F."/>
            <person name="Takami H."/>
        </authorList>
    </citation>
    <scope>NUCLEOTIDE SEQUENCE</scope>
    <source>
        <strain evidence="2">Expedition CK06-06</strain>
    </source>
</reference>
<accession>X1JG69</accession>
<comment type="caution">
    <text evidence="2">The sequence shown here is derived from an EMBL/GenBank/DDBJ whole genome shotgun (WGS) entry which is preliminary data.</text>
</comment>
<dbReference type="AlphaFoldDB" id="X1JG69"/>
<dbReference type="EMBL" id="BARU01033554">
    <property type="protein sequence ID" value="GAH68763.1"/>
    <property type="molecule type" value="Genomic_DNA"/>
</dbReference>
<dbReference type="GO" id="GO:0000160">
    <property type="term" value="P:phosphorelay signal transduction system"/>
    <property type="evidence" value="ECO:0007669"/>
    <property type="project" value="InterPro"/>
</dbReference>
<dbReference type="InterPro" id="IPR011006">
    <property type="entry name" value="CheY-like_superfamily"/>
</dbReference>
<evidence type="ECO:0000259" key="1">
    <source>
        <dbReference type="PROSITE" id="PS50110"/>
    </source>
</evidence>
<dbReference type="PROSITE" id="PS50110">
    <property type="entry name" value="RESPONSE_REGULATORY"/>
    <property type="match status" value="1"/>
</dbReference>
<dbReference type="Gene3D" id="3.40.50.2300">
    <property type="match status" value="1"/>
</dbReference>
<dbReference type="SMART" id="SM00448">
    <property type="entry name" value="REC"/>
    <property type="match status" value="1"/>
</dbReference>
<evidence type="ECO:0000313" key="2">
    <source>
        <dbReference type="EMBL" id="GAH68763.1"/>
    </source>
</evidence>